<feature type="domain" description="Transketolase N-terminal" evidence="1">
    <location>
        <begin position="31"/>
        <end position="133"/>
    </location>
</feature>
<protein>
    <recommendedName>
        <fullName evidence="1">Transketolase N-terminal domain-containing protein</fullName>
    </recommendedName>
</protein>
<dbReference type="InterPro" id="IPR029061">
    <property type="entry name" value="THDP-binding"/>
</dbReference>
<proteinExistence type="predicted"/>
<comment type="caution">
    <text evidence="2">The sequence shown here is derived from an EMBL/GenBank/DDBJ whole genome shotgun (WGS) entry which is preliminary data.</text>
</comment>
<dbReference type="AlphaFoldDB" id="X1J5K4"/>
<dbReference type="GO" id="GO:0030975">
    <property type="term" value="F:thiamine binding"/>
    <property type="evidence" value="ECO:0007669"/>
    <property type="project" value="InterPro"/>
</dbReference>
<evidence type="ECO:0000313" key="2">
    <source>
        <dbReference type="EMBL" id="GAH89287.1"/>
    </source>
</evidence>
<dbReference type="PANTHER" id="PTHR43522">
    <property type="entry name" value="TRANSKETOLASE"/>
    <property type="match status" value="1"/>
</dbReference>
<reference evidence="2" key="1">
    <citation type="journal article" date="2014" name="Front. Microbiol.">
        <title>High frequency of phylogenetically diverse reductive dehalogenase-homologous genes in deep subseafloor sedimentary metagenomes.</title>
        <authorList>
            <person name="Kawai M."/>
            <person name="Futagami T."/>
            <person name="Toyoda A."/>
            <person name="Takaki Y."/>
            <person name="Nishi S."/>
            <person name="Hori S."/>
            <person name="Arai W."/>
            <person name="Tsubouchi T."/>
            <person name="Morono Y."/>
            <person name="Uchiyama I."/>
            <person name="Ito T."/>
            <person name="Fujiyama A."/>
            <person name="Inagaki F."/>
            <person name="Takami H."/>
        </authorList>
    </citation>
    <scope>NUCLEOTIDE SEQUENCE</scope>
    <source>
        <strain evidence="2">Expedition CK06-06</strain>
    </source>
</reference>
<dbReference type="GO" id="GO:0009229">
    <property type="term" value="P:thiamine diphosphate biosynthetic process"/>
    <property type="evidence" value="ECO:0007669"/>
    <property type="project" value="InterPro"/>
</dbReference>
<dbReference type="InterPro" id="IPR033247">
    <property type="entry name" value="Transketolase_fam"/>
</dbReference>
<dbReference type="Pfam" id="PF00456">
    <property type="entry name" value="Transketolase_N"/>
    <property type="match status" value="1"/>
</dbReference>
<dbReference type="InterPro" id="IPR005474">
    <property type="entry name" value="Transketolase_N"/>
</dbReference>
<dbReference type="GO" id="GO:0005829">
    <property type="term" value="C:cytosol"/>
    <property type="evidence" value="ECO:0007669"/>
    <property type="project" value="TreeGrafter"/>
</dbReference>
<feature type="non-terminal residue" evidence="2">
    <location>
        <position position="133"/>
    </location>
</feature>
<gene>
    <name evidence="2" type="ORF">S03H2_58625</name>
</gene>
<dbReference type="EMBL" id="BARU01037652">
    <property type="protein sequence ID" value="GAH89287.1"/>
    <property type="molecule type" value="Genomic_DNA"/>
</dbReference>
<dbReference type="SUPFAM" id="SSF52518">
    <property type="entry name" value="Thiamin diphosphate-binding fold (THDP-binding)"/>
    <property type="match status" value="1"/>
</dbReference>
<dbReference type="Gene3D" id="3.40.50.970">
    <property type="match status" value="1"/>
</dbReference>
<dbReference type="PANTHER" id="PTHR43522:SF2">
    <property type="entry name" value="TRANSKETOLASE 1-RELATED"/>
    <property type="match status" value="1"/>
</dbReference>
<organism evidence="2">
    <name type="scientific">marine sediment metagenome</name>
    <dbReference type="NCBI Taxonomy" id="412755"/>
    <lineage>
        <taxon>unclassified sequences</taxon>
        <taxon>metagenomes</taxon>
        <taxon>ecological metagenomes</taxon>
    </lineage>
</organism>
<accession>X1J5K4</accession>
<sequence length="133" mass="14336">MGIIEKEKVFFRKTGAGLSLIPLDEKVSGVTITGCKYSLEDLKKFRQFNSKTPGHPEYRETPGVEVTTGPLGQGFANAVGMALAEKMLAARFNTEDYKIVDHHTYTLLGDGCMMEGITAEAASLAGHLGLGKL</sequence>
<evidence type="ECO:0000259" key="1">
    <source>
        <dbReference type="Pfam" id="PF00456"/>
    </source>
</evidence>
<name>X1J5K4_9ZZZZ</name>
<dbReference type="GO" id="GO:0004802">
    <property type="term" value="F:transketolase activity"/>
    <property type="evidence" value="ECO:0007669"/>
    <property type="project" value="TreeGrafter"/>
</dbReference>
<dbReference type="GO" id="GO:0006098">
    <property type="term" value="P:pentose-phosphate shunt"/>
    <property type="evidence" value="ECO:0007669"/>
    <property type="project" value="TreeGrafter"/>
</dbReference>